<evidence type="ECO:0000313" key="1">
    <source>
        <dbReference type="EMBL" id="KAH0891767.1"/>
    </source>
</evidence>
<keyword evidence="2" id="KW-1185">Reference proteome</keyword>
<comment type="caution">
    <text evidence="1">The sequence shown here is derived from an EMBL/GenBank/DDBJ whole genome shotgun (WGS) entry which is preliminary data.</text>
</comment>
<reference evidence="1 2" key="1">
    <citation type="submission" date="2021-05" db="EMBL/GenBank/DDBJ databases">
        <title>Genome Assembly of Synthetic Allotetraploid Brassica napus Reveals Homoeologous Exchanges between Subgenomes.</title>
        <authorList>
            <person name="Davis J.T."/>
        </authorList>
    </citation>
    <scope>NUCLEOTIDE SEQUENCE [LARGE SCALE GENOMIC DNA]</scope>
    <source>
        <strain evidence="2">cv. Da-Ae</strain>
        <tissue evidence="1">Seedling</tissue>
    </source>
</reference>
<protein>
    <submittedName>
        <fullName evidence="1">Uncharacterized protein</fullName>
    </submittedName>
</protein>
<name>A0ABQ8AGU2_BRANA</name>
<sequence length="169" mass="19579">KKDCWTWGYFLVTLARSSVSVPARNHKKLSATIREETRTCPPVTYCVKLESFDTMSKLVKDNGDNYESLPFSACGYNWYVHPSREQNYEKSKLCRSRNWPDNKFITSEYSVNIPFLGKFNINIFRVVWQTAYVVGVLSLTNPFDTNPNPDFPSSLWAMKEAIDTVNSYF</sequence>
<dbReference type="Proteomes" id="UP000824890">
    <property type="component" value="Unassembled WGS sequence"/>
</dbReference>
<organism evidence="1 2">
    <name type="scientific">Brassica napus</name>
    <name type="common">Rape</name>
    <dbReference type="NCBI Taxonomy" id="3708"/>
    <lineage>
        <taxon>Eukaryota</taxon>
        <taxon>Viridiplantae</taxon>
        <taxon>Streptophyta</taxon>
        <taxon>Embryophyta</taxon>
        <taxon>Tracheophyta</taxon>
        <taxon>Spermatophyta</taxon>
        <taxon>Magnoliopsida</taxon>
        <taxon>eudicotyledons</taxon>
        <taxon>Gunneridae</taxon>
        <taxon>Pentapetalae</taxon>
        <taxon>rosids</taxon>
        <taxon>malvids</taxon>
        <taxon>Brassicales</taxon>
        <taxon>Brassicaceae</taxon>
        <taxon>Brassiceae</taxon>
        <taxon>Brassica</taxon>
    </lineage>
</organism>
<dbReference type="EMBL" id="JAGKQM010000013">
    <property type="protein sequence ID" value="KAH0891767.1"/>
    <property type="molecule type" value="Genomic_DNA"/>
</dbReference>
<feature type="non-terminal residue" evidence="1">
    <location>
        <position position="1"/>
    </location>
</feature>
<accession>A0ABQ8AGU2</accession>
<proteinExistence type="predicted"/>
<evidence type="ECO:0000313" key="2">
    <source>
        <dbReference type="Proteomes" id="UP000824890"/>
    </source>
</evidence>
<gene>
    <name evidence="1" type="ORF">HID58_054196</name>
</gene>